<comment type="caution">
    <text evidence="1">The sequence shown here is derived from an EMBL/GenBank/DDBJ whole genome shotgun (WGS) entry which is preliminary data.</text>
</comment>
<dbReference type="EMBL" id="NJHN03000009">
    <property type="protein sequence ID" value="KAH9426490.1"/>
    <property type="molecule type" value="Genomic_DNA"/>
</dbReference>
<gene>
    <name evidence="1" type="ORF">DERP_013672</name>
</gene>
<proteinExistence type="predicted"/>
<evidence type="ECO:0000313" key="1">
    <source>
        <dbReference type="EMBL" id="KAH9426490.1"/>
    </source>
</evidence>
<name>A0ABQ8JVQ5_DERPT</name>
<keyword evidence="2" id="KW-1185">Reference proteome</keyword>
<accession>A0ABQ8JVQ5</accession>
<protein>
    <submittedName>
        <fullName evidence="1">Uncharacterized protein</fullName>
    </submittedName>
</protein>
<organism evidence="1 2">
    <name type="scientific">Dermatophagoides pteronyssinus</name>
    <name type="common">European house dust mite</name>
    <dbReference type="NCBI Taxonomy" id="6956"/>
    <lineage>
        <taxon>Eukaryota</taxon>
        <taxon>Metazoa</taxon>
        <taxon>Ecdysozoa</taxon>
        <taxon>Arthropoda</taxon>
        <taxon>Chelicerata</taxon>
        <taxon>Arachnida</taxon>
        <taxon>Acari</taxon>
        <taxon>Acariformes</taxon>
        <taxon>Sarcoptiformes</taxon>
        <taxon>Astigmata</taxon>
        <taxon>Psoroptidia</taxon>
        <taxon>Analgoidea</taxon>
        <taxon>Pyroglyphidae</taxon>
        <taxon>Dermatophagoidinae</taxon>
        <taxon>Dermatophagoides</taxon>
    </lineage>
</organism>
<evidence type="ECO:0000313" key="2">
    <source>
        <dbReference type="Proteomes" id="UP000887458"/>
    </source>
</evidence>
<reference evidence="1 2" key="1">
    <citation type="journal article" date="2018" name="J. Allergy Clin. Immunol.">
        <title>High-quality assembly of Dermatophagoides pteronyssinus genome and transcriptome reveals a wide range of novel allergens.</title>
        <authorList>
            <person name="Liu X.Y."/>
            <person name="Yang K.Y."/>
            <person name="Wang M.Q."/>
            <person name="Kwok J.S."/>
            <person name="Zeng X."/>
            <person name="Yang Z."/>
            <person name="Xiao X.J."/>
            <person name="Lau C.P."/>
            <person name="Li Y."/>
            <person name="Huang Z.M."/>
            <person name="Ba J.G."/>
            <person name="Yim A.K."/>
            <person name="Ouyang C.Y."/>
            <person name="Ngai S.M."/>
            <person name="Chan T.F."/>
            <person name="Leung E.L."/>
            <person name="Liu L."/>
            <person name="Liu Z.G."/>
            <person name="Tsui S.K."/>
        </authorList>
    </citation>
    <scope>NUCLEOTIDE SEQUENCE [LARGE SCALE GENOMIC DNA]</scope>
    <source>
        <strain evidence="1">Derp</strain>
    </source>
</reference>
<sequence length="60" mass="7005">MIGLDFNFKSIKKKTNFGKFKFTQCQLKSKNIHTSNINLLVIDPNNDIRGPYFCPRVKRS</sequence>
<dbReference type="Proteomes" id="UP000887458">
    <property type="component" value="Unassembled WGS sequence"/>
</dbReference>
<reference evidence="1 2" key="2">
    <citation type="journal article" date="2022" name="Mol. Biol. Evol.">
        <title>Comparative Genomics Reveals Insights into the Divergent Evolution of Astigmatic Mites and Household Pest Adaptations.</title>
        <authorList>
            <person name="Xiong Q."/>
            <person name="Wan A.T."/>
            <person name="Liu X."/>
            <person name="Fung C.S."/>
            <person name="Xiao X."/>
            <person name="Malainual N."/>
            <person name="Hou J."/>
            <person name="Wang L."/>
            <person name="Wang M."/>
            <person name="Yang K.Y."/>
            <person name="Cui Y."/>
            <person name="Leung E.L."/>
            <person name="Nong W."/>
            <person name="Shin S.K."/>
            <person name="Au S.W."/>
            <person name="Jeong K.Y."/>
            <person name="Chew F.T."/>
            <person name="Hui J.H."/>
            <person name="Leung T.F."/>
            <person name="Tungtrongchitr A."/>
            <person name="Zhong N."/>
            <person name="Liu Z."/>
            <person name="Tsui S.K."/>
        </authorList>
    </citation>
    <scope>NUCLEOTIDE SEQUENCE [LARGE SCALE GENOMIC DNA]</scope>
    <source>
        <strain evidence="1">Derp</strain>
    </source>
</reference>